<dbReference type="PANTHER" id="PTHR43642:SF1">
    <property type="entry name" value="HYBRID SIGNAL TRANSDUCTION HISTIDINE KINASE G"/>
    <property type="match status" value="1"/>
</dbReference>
<dbReference type="InterPro" id="IPR011009">
    <property type="entry name" value="Kinase-like_dom_sf"/>
</dbReference>
<evidence type="ECO:0000313" key="2">
    <source>
        <dbReference type="EMBL" id="RFO96472.1"/>
    </source>
</evidence>
<dbReference type="SUPFAM" id="SSF52540">
    <property type="entry name" value="P-loop containing nucleoside triphosphate hydrolases"/>
    <property type="match status" value="1"/>
</dbReference>
<feature type="domain" description="Protein kinase" evidence="1">
    <location>
        <begin position="1"/>
        <end position="209"/>
    </location>
</feature>
<evidence type="ECO:0000259" key="1">
    <source>
        <dbReference type="PROSITE" id="PS50011"/>
    </source>
</evidence>
<dbReference type="Pfam" id="PF13191">
    <property type="entry name" value="AAA_16"/>
    <property type="match status" value="1"/>
</dbReference>
<dbReference type="Proteomes" id="UP000260665">
    <property type="component" value="Unassembled WGS sequence"/>
</dbReference>
<sequence length="533" mass="59037">MRRWPNHTARPCAPAHGQAVSRLHTDSFIPRLAATYHLECVMAVLEQAQLETTLTRALLLAQALAALEARQHMHGALSPQALDLLPDGSLRLLPAPPAGRSLSLEQLRYASPEQAGRHARVDGRSDLYSLGLILYEWLLGRAAFDSMDPLDLAYRQLLVLPDAPHTVNAAVPLQVSGLVMRLLAKSPDARYASAQGLADDLQHCLHTLTSSGQVPHFVLGQSDPHSQFAMPEQLYGRAREMTGLVHQWQCTVKGDFLLCLVSGEAGVGKTALVQALRNTVLGTGGMLVESRFDVQQRDIPSLALVEAFKTLLRQVLAGAQEDRVRWRNRLLKALGPKLSAVQELLPEMEWITGRMPPAPLLTGLAAQQRRNEAFTDMLAVFAGPEHPLLLFLDDVQWIDAASLTFVLSLVRERSIGHLHLVLACQDSAADASNNLARLRQEWQQGPPRFHEIRLAPLSGEEVAALIDDTCFHVNALPALSARVMQQTRGNPREARQFLQDQVLQGNLRYEHTAKCWRWTPCDAPEKPSLLWWT</sequence>
<keyword evidence="3" id="KW-1185">Reference proteome</keyword>
<protein>
    <recommendedName>
        <fullName evidence="1">Protein kinase domain-containing protein</fullName>
    </recommendedName>
</protein>
<evidence type="ECO:0000313" key="3">
    <source>
        <dbReference type="Proteomes" id="UP000260665"/>
    </source>
</evidence>
<dbReference type="GO" id="GO:0005524">
    <property type="term" value="F:ATP binding"/>
    <property type="evidence" value="ECO:0007669"/>
    <property type="project" value="InterPro"/>
</dbReference>
<dbReference type="Gene3D" id="3.40.50.300">
    <property type="entry name" value="P-loop containing nucleotide triphosphate hydrolases"/>
    <property type="match status" value="1"/>
</dbReference>
<name>A0A3E1RBN3_9BURK</name>
<dbReference type="GO" id="GO:0004672">
    <property type="term" value="F:protein kinase activity"/>
    <property type="evidence" value="ECO:0007669"/>
    <property type="project" value="InterPro"/>
</dbReference>
<dbReference type="PANTHER" id="PTHR43642">
    <property type="entry name" value="HYBRID SIGNAL TRANSDUCTION HISTIDINE KINASE G"/>
    <property type="match status" value="1"/>
</dbReference>
<dbReference type="EMBL" id="QFZK01000007">
    <property type="protein sequence ID" value="RFO96472.1"/>
    <property type="molecule type" value="Genomic_DNA"/>
</dbReference>
<dbReference type="InterPro" id="IPR027417">
    <property type="entry name" value="P-loop_NTPase"/>
</dbReference>
<dbReference type="InterPro" id="IPR053159">
    <property type="entry name" value="Hybrid_Histidine_Kinase"/>
</dbReference>
<dbReference type="PROSITE" id="PS50011">
    <property type="entry name" value="PROTEIN_KINASE_DOM"/>
    <property type="match status" value="1"/>
</dbReference>
<comment type="caution">
    <text evidence="2">The sequence shown here is derived from an EMBL/GenBank/DDBJ whole genome shotgun (WGS) entry which is preliminary data.</text>
</comment>
<dbReference type="Gene3D" id="1.10.510.10">
    <property type="entry name" value="Transferase(Phosphotransferase) domain 1"/>
    <property type="match status" value="1"/>
</dbReference>
<dbReference type="InterPro" id="IPR041664">
    <property type="entry name" value="AAA_16"/>
</dbReference>
<reference evidence="2 3" key="1">
    <citation type="submission" date="2018-05" db="EMBL/GenBank/DDBJ databases">
        <title>Rhodoferax soyangensis sp.nov., isolated from an oligotrophic freshwater lake.</title>
        <authorList>
            <person name="Park M."/>
        </authorList>
    </citation>
    <scope>NUCLEOTIDE SEQUENCE [LARGE SCALE GENOMIC DNA]</scope>
    <source>
        <strain evidence="2 3">IMCC26218</strain>
    </source>
</reference>
<dbReference type="AlphaFoldDB" id="A0A3E1RBN3"/>
<accession>A0A3E1RBN3</accession>
<dbReference type="SUPFAM" id="SSF56112">
    <property type="entry name" value="Protein kinase-like (PK-like)"/>
    <property type="match status" value="1"/>
</dbReference>
<proteinExistence type="predicted"/>
<organism evidence="2 3">
    <name type="scientific">Rhodoferax lacus</name>
    <dbReference type="NCBI Taxonomy" id="2184758"/>
    <lineage>
        <taxon>Bacteria</taxon>
        <taxon>Pseudomonadati</taxon>
        <taxon>Pseudomonadota</taxon>
        <taxon>Betaproteobacteria</taxon>
        <taxon>Burkholderiales</taxon>
        <taxon>Comamonadaceae</taxon>
        <taxon>Rhodoferax</taxon>
    </lineage>
</organism>
<gene>
    <name evidence="2" type="ORF">DIC66_12570</name>
</gene>
<dbReference type="InterPro" id="IPR000719">
    <property type="entry name" value="Prot_kinase_dom"/>
</dbReference>